<dbReference type="EMBL" id="JACJQH010000061">
    <property type="protein sequence ID" value="MBD2199501.1"/>
    <property type="molecule type" value="Genomic_DNA"/>
</dbReference>
<reference evidence="1 2" key="1">
    <citation type="journal article" date="2020" name="ISME J.">
        <title>Comparative genomics reveals insights into cyanobacterial evolution and habitat adaptation.</title>
        <authorList>
            <person name="Chen M.Y."/>
            <person name="Teng W.K."/>
            <person name="Zhao L."/>
            <person name="Hu C.X."/>
            <person name="Zhou Y.K."/>
            <person name="Han B.P."/>
            <person name="Song L.R."/>
            <person name="Shu W.S."/>
        </authorList>
    </citation>
    <scope>NUCLEOTIDE SEQUENCE [LARGE SCALE GENOMIC DNA]</scope>
    <source>
        <strain evidence="1 2">FACHB-288</strain>
    </source>
</reference>
<organism evidence="1 2">
    <name type="scientific">Calothrix parietina FACHB-288</name>
    <dbReference type="NCBI Taxonomy" id="2692896"/>
    <lineage>
        <taxon>Bacteria</taxon>
        <taxon>Bacillati</taxon>
        <taxon>Cyanobacteriota</taxon>
        <taxon>Cyanophyceae</taxon>
        <taxon>Nostocales</taxon>
        <taxon>Calotrichaceae</taxon>
        <taxon>Calothrix</taxon>
    </lineage>
</organism>
<protein>
    <submittedName>
        <fullName evidence="1">Uncharacterized protein</fullName>
    </submittedName>
</protein>
<evidence type="ECO:0000313" key="1">
    <source>
        <dbReference type="EMBL" id="MBD2199501.1"/>
    </source>
</evidence>
<accession>A0ABR8AHV4</accession>
<name>A0ABR8AHV4_9CYAN</name>
<sequence>MISLNWERIFVDLQYDSQTEPLRFIELFLRGASAWERFGRPRVNQQVTRIA</sequence>
<keyword evidence="2" id="KW-1185">Reference proteome</keyword>
<comment type="caution">
    <text evidence="1">The sequence shown here is derived from an EMBL/GenBank/DDBJ whole genome shotgun (WGS) entry which is preliminary data.</text>
</comment>
<dbReference type="Proteomes" id="UP000658514">
    <property type="component" value="Unassembled WGS sequence"/>
</dbReference>
<proteinExistence type="predicted"/>
<evidence type="ECO:0000313" key="2">
    <source>
        <dbReference type="Proteomes" id="UP000658514"/>
    </source>
</evidence>
<gene>
    <name evidence="1" type="ORF">H6G24_29135</name>
</gene>
<dbReference type="RefSeq" id="WP_190548754.1">
    <property type="nucleotide sequence ID" value="NZ_CAWPNO010000097.1"/>
</dbReference>